<dbReference type="Proteomes" id="UP000676169">
    <property type="component" value="Chromosome"/>
</dbReference>
<dbReference type="KEGG" id="lamb:KBB96_16180"/>
<dbReference type="RefSeq" id="WP_211630533.1">
    <property type="nucleotide sequence ID" value="NZ_CP073100.1"/>
</dbReference>
<gene>
    <name evidence="3" type="ORF">KBB96_16180</name>
</gene>
<feature type="region of interest" description="Disordered" evidence="1">
    <location>
        <begin position="1"/>
        <end position="24"/>
    </location>
</feature>
<reference evidence="3" key="1">
    <citation type="submission" date="2021-04" db="EMBL/GenBank/DDBJ databases">
        <title>Luteolibacter sp. 32A isolated from the skin of an Anderson's salamander (Ambystoma andersonii).</title>
        <authorList>
            <person name="Spergser J."/>
            <person name="Busse H.-J."/>
        </authorList>
    </citation>
    <scope>NUCLEOTIDE SEQUENCE</scope>
    <source>
        <strain evidence="3">32A</strain>
    </source>
</reference>
<evidence type="ECO:0000313" key="3">
    <source>
        <dbReference type="EMBL" id="QUE50393.1"/>
    </source>
</evidence>
<accession>A0A975G7T3</accession>
<dbReference type="EMBL" id="CP073100">
    <property type="protein sequence ID" value="QUE50393.1"/>
    <property type="molecule type" value="Genomic_DNA"/>
</dbReference>
<proteinExistence type="predicted"/>
<feature type="domain" description="DUF2726" evidence="2">
    <location>
        <begin position="35"/>
        <end position="151"/>
    </location>
</feature>
<evidence type="ECO:0000313" key="4">
    <source>
        <dbReference type="Proteomes" id="UP000676169"/>
    </source>
</evidence>
<sequence>MERLLGWLPSAKPRTSPTTDQFDHAASRTWRSRTALTPAELSFLHLLTRVVDGRFLILTKTRMADLFGLRRSEESLPAFDRIGRQHVDFVLCDPRTSEMLAAIEVDDRPLDHPDRVDRDRFMDRLFAWNRLPLIRIPSTFVYAPEKLRRELSRALGEQELQAV</sequence>
<evidence type="ECO:0000259" key="2">
    <source>
        <dbReference type="Pfam" id="PF10881"/>
    </source>
</evidence>
<dbReference type="InterPro" id="IPR024402">
    <property type="entry name" value="DUF2726"/>
</dbReference>
<organism evidence="3 4">
    <name type="scientific">Luteolibacter ambystomatis</name>
    <dbReference type="NCBI Taxonomy" id="2824561"/>
    <lineage>
        <taxon>Bacteria</taxon>
        <taxon>Pseudomonadati</taxon>
        <taxon>Verrucomicrobiota</taxon>
        <taxon>Verrucomicrobiia</taxon>
        <taxon>Verrucomicrobiales</taxon>
        <taxon>Verrucomicrobiaceae</taxon>
        <taxon>Luteolibacter</taxon>
    </lineage>
</organism>
<evidence type="ECO:0000256" key="1">
    <source>
        <dbReference type="SAM" id="MobiDB-lite"/>
    </source>
</evidence>
<name>A0A975G7T3_9BACT</name>
<keyword evidence="4" id="KW-1185">Reference proteome</keyword>
<protein>
    <submittedName>
        <fullName evidence="3">DUF2726 domain-containing protein</fullName>
    </submittedName>
</protein>
<dbReference type="AlphaFoldDB" id="A0A975G7T3"/>
<dbReference type="Pfam" id="PF10881">
    <property type="entry name" value="DUF2726"/>
    <property type="match status" value="1"/>
</dbReference>